<protein>
    <submittedName>
        <fullName evidence="1">Uncharacterized protein</fullName>
    </submittedName>
</protein>
<name>D5V250_ARCNC</name>
<evidence type="ECO:0000313" key="1">
    <source>
        <dbReference type="EMBL" id="ADG92283.1"/>
    </source>
</evidence>
<dbReference type="HOGENOM" id="CLU_2366751_0_0_7"/>
<dbReference type="EMBL" id="CP001999">
    <property type="protein sequence ID" value="ADG92283.1"/>
    <property type="molecule type" value="Genomic_DNA"/>
</dbReference>
<dbReference type="AlphaFoldDB" id="D5V250"/>
<sequence>MQIKQNQIKISKREAVSTIKKTASMLARFHFPEVEKFNQELVPSQRIITPMMLLNQITLGFEYSLKSKYRKECLEALNSEIEKKWNGVSRILSYG</sequence>
<organism evidence="1 2">
    <name type="scientific">Arcobacter nitrofigilis (strain ATCC 33309 / DSM 7299 / CCUG 15893 / LMG 7604 / NCTC 12251 / CI)</name>
    <name type="common">Campylobacter nitrofigilis</name>
    <dbReference type="NCBI Taxonomy" id="572480"/>
    <lineage>
        <taxon>Bacteria</taxon>
        <taxon>Pseudomonadati</taxon>
        <taxon>Campylobacterota</taxon>
        <taxon>Epsilonproteobacteria</taxon>
        <taxon>Campylobacterales</taxon>
        <taxon>Arcobacteraceae</taxon>
        <taxon>Arcobacter</taxon>
    </lineage>
</organism>
<gene>
    <name evidence="1" type="ordered locus">Arnit_0618</name>
</gene>
<dbReference type="Proteomes" id="UP000000939">
    <property type="component" value="Chromosome"/>
</dbReference>
<dbReference type="STRING" id="572480.Arnit_0618"/>
<dbReference type="KEGG" id="ant:Arnit_0618"/>
<dbReference type="RefSeq" id="WP_013134428.1">
    <property type="nucleotide sequence ID" value="NC_014166.1"/>
</dbReference>
<accession>D5V250</accession>
<evidence type="ECO:0000313" key="2">
    <source>
        <dbReference type="Proteomes" id="UP000000939"/>
    </source>
</evidence>
<keyword evidence="2" id="KW-1185">Reference proteome</keyword>
<proteinExistence type="predicted"/>
<reference evidence="1 2" key="1">
    <citation type="journal article" date="2010" name="Stand. Genomic Sci.">
        <title>Complete genome sequence of Arcobacter nitrofigilis type strain (CI).</title>
        <authorList>
            <person name="Pati A."/>
            <person name="Gronow S."/>
            <person name="Lapidus A."/>
            <person name="Copeland A."/>
            <person name="Glavina Del Rio T."/>
            <person name="Nolan M."/>
            <person name="Lucas S."/>
            <person name="Tice H."/>
            <person name="Cheng J.F."/>
            <person name="Han C."/>
            <person name="Chertkov O."/>
            <person name="Bruce D."/>
            <person name="Tapia R."/>
            <person name="Goodwin L."/>
            <person name="Pitluck S."/>
            <person name="Liolios K."/>
            <person name="Ivanova N."/>
            <person name="Mavromatis K."/>
            <person name="Chen A."/>
            <person name="Palaniappan K."/>
            <person name="Land M."/>
            <person name="Hauser L."/>
            <person name="Chang Y.J."/>
            <person name="Jeffries C.D."/>
            <person name="Detter J.C."/>
            <person name="Rohde M."/>
            <person name="Goker M."/>
            <person name="Bristow J."/>
            <person name="Eisen J.A."/>
            <person name="Markowitz V."/>
            <person name="Hugenholtz P."/>
            <person name="Klenk H.P."/>
            <person name="Kyrpides N.C."/>
        </authorList>
    </citation>
    <scope>NUCLEOTIDE SEQUENCE [LARGE SCALE GENOMIC DNA]</scope>
    <source>
        <strain evidence="2">ATCC 33309 / DSM 7299 / CCUG 15893 / LMG 7604 / NCTC 12251 / CI</strain>
    </source>
</reference>